<protein>
    <recommendedName>
        <fullName evidence="4">Tetratricopeptide repeat protein</fullName>
    </recommendedName>
</protein>
<dbReference type="KEGG" id="xdi:EZH22_05415"/>
<dbReference type="AlphaFoldDB" id="A0A974PQH5"/>
<name>A0A974PQH5_9HYPH</name>
<evidence type="ECO:0008006" key="4">
    <source>
        <dbReference type="Google" id="ProtNLM"/>
    </source>
</evidence>
<evidence type="ECO:0000313" key="2">
    <source>
        <dbReference type="EMBL" id="QRG07815.1"/>
    </source>
</evidence>
<proteinExistence type="predicted"/>
<dbReference type="SUPFAM" id="SSF48452">
    <property type="entry name" value="TPR-like"/>
    <property type="match status" value="1"/>
</dbReference>
<evidence type="ECO:0000256" key="1">
    <source>
        <dbReference type="SAM" id="MobiDB-lite"/>
    </source>
</evidence>
<dbReference type="Pfam" id="PF14559">
    <property type="entry name" value="TPR_19"/>
    <property type="match status" value="1"/>
</dbReference>
<organism evidence="2 3">
    <name type="scientific">Xanthobacter dioxanivorans</name>
    <dbReference type="NCBI Taxonomy" id="2528964"/>
    <lineage>
        <taxon>Bacteria</taxon>
        <taxon>Pseudomonadati</taxon>
        <taxon>Pseudomonadota</taxon>
        <taxon>Alphaproteobacteria</taxon>
        <taxon>Hyphomicrobiales</taxon>
        <taxon>Xanthobacteraceae</taxon>
        <taxon>Xanthobacter</taxon>
    </lineage>
</organism>
<dbReference type="EMBL" id="CP063362">
    <property type="protein sequence ID" value="QRG07815.1"/>
    <property type="molecule type" value="Genomic_DNA"/>
</dbReference>
<feature type="compositionally biased region" description="Low complexity" evidence="1">
    <location>
        <begin position="132"/>
        <end position="145"/>
    </location>
</feature>
<evidence type="ECO:0000313" key="3">
    <source>
        <dbReference type="Proteomes" id="UP000596427"/>
    </source>
</evidence>
<feature type="region of interest" description="Disordered" evidence="1">
    <location>
        <begin position="125"/>
        <end position="150"/>
    </location>
</feature>
<gene>
    <name evidence="2" type="ORF">EZH22_05415</name>
</gene>
<dbReference type="Proteomes" id="UP000596427">
    <property type="component" value="Chromosome"/>
</dbReference>
<keyword evidence="3" id="KW-1185">Reference proteome</keyword>
<dbReference type="RefSeq" id="WP_203194729.1">
    <property type="nucleotide sequence ID" value="NZ_CP063362.1"/>
</dbReference>
<accession>A0A974PQH5</accession>
<reference evidence="2 3" key="1">
    <citation type="submission" date="2020-10" db="EMBL/GenBank/DDBJ databases">
        <title>Degradation of 1,4-Dioxane by Xanthobacter sp. YN2, via a Novel Group-2 Soluble Di-Iron Monooxygenase.</title>
        <authorList>
            <person name="Ma F."/>
            <person name="Wang Y."/>
            <person name="Yang J."/>
            <person name="Guo H."/>
            <person name="Su D."/>
            <person name="Yu L."/>
        </authorList>
    </citation>
    <scope>NUCLEOTIDE SEQUENCE [LARGE SCALE GENOMIC DNA]</scope>
    <source>
        <strain evidence="2 3">YN2</strain>
    </source>
</reference>
<dbReference type="Gene3D" id="1.25.40.10">
    <property type="entry name" value="Tetratricopeptide repeat domain"/>
    <property type="match status" value="1"/>
</dbReference>
<sequence length="607" mass="63871">MNPGFPDGVTADLERERQVRAALERVLASADFSASPRLAAFLRFVVEATLDGRAEAIKGYTIAVEALGRPTSFDPQADPIVRVEATRLRRALERYYATQGTEDPVVIDIPKGGYVPRFLPRAEAEPEDRPAADLPGSAGPADAVPAPAPRTGSVPSRAALWRLGVAASFILLAAGAALFALPSERQAPAQRSAMLADAVRLPIVEVRPIEAAGSAAPAEGDLRAIEERMRDAFARFDFVEVKAAGASAPEGAIAEACNGPRSRSVFSLAALAEGRADGTFSLVARLTDRCDGSIVWSAALDGLAQGAGLAESERRVVHDIAAGIMETYGVIPVRARTQALARAPASGYGCIAGAVSLLRQDAQQAQRAVNVSGCLADLTKGNPDFALGHAVRAMTMLYTMMREGAYSASDEALEGVLDEAERAVDLAPASAYATRTLALVQLFAGEPAEAVTTAQKALELNPLDFDVAAAVATVYIGAGRIDEGEALLQRARREGAVRSPLQDAFLGFAAFMRDDVFAAQSLVPQLALHPGFENKLALSLVLHALGRGSEEREALASLVRRMPEGADGVRQMVHRLLPSQVHAQKALDALETAGLSREAVAGKPPRG</sequence>
<dbReference type="InterPro" id="IPR011990">
    <property type="entry name" value="TPR-like_helical_dom_sf"/>
</dbReference>